<dbReference type="PANTHER" id="PTHR19432">
    <property type="entry name" value="SUGAR TRANSPORTER"/>
    <property type="match status" value="1"/>
</dbReference>
<keyword evidence="3 6" id="KW-0812">Transmembrane</keyword>
<dbReference type="InterPro" id="IPR011701">
    <property type="entry name" value="MFS"/>
</dbReference>
<dbReference type="SUPFAM" id="SSF103473">
    <property type="entry name" value="MFS general substrate transporter"/>
    <property type="match status" value="1"/>
</dbReference>
<accession>A0A812KHA7</accession>
<evidence type="ECO:0000256" key="5">
    <source>
        <dbReference type="ARBA" id="ARBA00023136"/>
    </source>
</evidence>
<keyword evidence="5 6" id="KW-0472">Membrane</keyword>
<feature type="transmembrane region" description="Helical" evidence="6">
    <location>
        <begin position="25"/>
        <end position="46"/>
    </location>
</feature>
<evidence type="ECO:0000256" key="3">
    <source>
        <dbReference type="ARBA" id="ARBA00022692"/>
    </source>
</evidence>
<feature type="transmembrane region" description="Helical" evidence="6">
    <location>
        <begin position="137"/>
        <end position="156"/>
    </location>
</feature>
<dbReference type="GO" id="GO:0016020">
    <property type="term" value="C:membrane"/>
    <property type="evidence" value="ECO:0007669"/>
    <property type="project" value="UniProtKB-SubCell"/>
</dbReference>
<keyword evidence="2" id="KW-0813">Transport</keyword>
<dbReference type="Pfam" id="PF07690">
    <property type="entry name" value="MFS_1"/>
    <property type="match status" value="1"/>
</dbReference>
<feature type="transmembrane region" description="Helical" evidence="6">
    <location>
        <begin position="198"/>
        <end position="219"/>
    </location>
</feature>
<comment type="caution">
    <text evidence="7">The sequence shown here is derived from an EMBL/GenBank/DDBJ whole genome shotgun (WGS) entry which is preliminary data.</text>
</comment>
<evidence type="ECO:0000256" key="2">
    <source>
        <dbReference type="ARBA" id="ARBA00022448"/>
    </source>
</evidence>
<dbReference type="OrthoDB" id="1924069at2759"/>
<dbReference type="Proteomes" id="UP000604046">
    <property type="component" value="Unassembled WGS sequence"/>
</dbReference>
<keyword evidence="8" id="KW-1185">Reference proteome</keyword>
<feature type="non-terminal residue" evidence="7">
    <location>
        <position position="220"/>
    </location>
</feature>
<feature type="transmembrane region" description="Helical" evidence="6">
    <location>
        <begin position="107"/>
        <end position="125"/>
    </location>
</feature>
<keyword evidence="4 6" id="KW-1133">Transmembrane helix</keyword>
<evidence type="ECO:0000313" key="7">
    <source>
        <dbReference type="EMBL" id="CAE7229566.1"/>
    </source>
</evidence>
<evidence type="ECO:0000256" key="6">
    <source>
        <dbReference type="SAM" id="Phobius"/>
    </source>
</evidence>
<evidence type="ECO:0000313" key="8">
    <source>
        <dbReference type="Proteomes" id="UP000604046"/>
    </source>
</evidence>
<name>A0A812KHA7_9DINO</name>
<comment type="subcellular location">
    <subcellularLocation>
        <location evidence="1">Membrane</location>
        <topology evidence="1">Multi-pass membrane protein</topology>
    </subcellularLocation>
</comment>
<organism evidence="7 8">
    <name type="scientific">Symbiodinium natans</name>
    <dbReference type="NCBI Taxonomy" id="878477"/>
    <lineage>
        <taxon>Eukaryota</taxon>
        <taxon>Sar</taxon>
        <taxon>Alveolata</taxon>
        <taxon>Dinophyceae</taxon>
        <taxon>Suessiales</taxon>
        <taxon>Symbiodiniaceae</taxon>
        <taxon>Symbiodinium</taxon>
    </lineage>
</organism>
<feature type="transmembrane region" description="Helical" evidence="6">
    <location>
        <begin position="168"/>
        <end position="192"/>
    </location>
</feature>
<dbReference type="InterPro" id="IPR036259">
    <property type="entry name" value="MFS_trans_sf"/>
</dbReference>
<feature type="transmembrane region" description="Helical" evidence="6">
    <location>
        <begin position="76"/>
        <end position="95"/>
    </location>
</feature>
<gene>
    <name evidence="7" type="primary">SUC5</name>
    <name evidence="7" type="ORF">SNAT2548_LOCUS9241</name>
</gene>
<proteinExistence type="predicted"/>
<dbReference type="GO" id="GO:0008506">
    <property type="term" value="F:sucrose:proton symporter activity"/>
    <property type="evidence" value="ECO:0007669"/>
    <property type="project" value="TreeGrafter"/>
</dbReference>
<sequence>DVHTPLVQEERSAGATLRIIWGNQALLATYTVTLLAWLGWISLQIYQTEFVATEVYQGSADESSPANKAYVTGVHAASRALILNAVLMTGTTYLIPTVLRKLGKARLWSLSTGATALMLAASILISRTHAKAASSAWLALLGPLYGIQQTIPFLVVSEEAPKDLLGELNGFLNVALCIPQLLVSLLGGWVVALAGTDSLLFTAGAVCDVVATVVCLRLLV</sequence>
<dbReference type="Gene3D" id="1.20.1250.20">
    <property type="entry name" value="MFS general substrate transporter like domains"/>
    <property type="match status" value="1"/>
</dbReference>
<protein>
    <submittedName>
        <fullName evidence="7">SUC5 protein</fullName>
    </submittedName>
</protein>
<dbReference type="PANTHER" id="PTHR19432:SF35">
    <property type="entry name" value="SOLUTE CARRIER FAMILY 45 MEMBER 3 ISOFORM X1"/>
    <property type="match status" value="1"/>
</dbReference>
<dbReference type="AlphaFoldDB" id="A0A812KHA7"/>
<reference evidence="7" key="1">
    <citation type="submission" date="2021-02" db="EMBL/GenBank/DDBJ databases">
        <authorList>
            <person name="Dougan E. K."/>
            <person name="Rhodes N."/>
            <person name="Thang M."/>
            <person name="Chan C."/>
        </authorList>
    </citation>
    <scope>NUCLEOTIDE SEQUENCE</scope>
</reference>
<dbReference type="EMBL" id="CAJNDS010000711">
    <property type="protein sequence ID" value="CAE7229566.1"/>
    <property type="molecule type" value="Genomic_DNA"/>
</dbReference>
<evidence type="ECO:0000256" key="1">
    <source>
        <dbReference type="ARBA" id="ARBA00004141"/>
    </source>
</evidence>
<evidence type="ECO:0000256" key="4">
    <source>
        <dbReference type="ARBA" id="ARBA00022989"/>
    </source>
</evidence>